<evidence type="ECO:0000256" key="7">
    <source>
        <dbReference type="ARBA" id="ARBA00022692"/>
    </source>
</evidence>
<keyword evidence="11 13" id="KW-0472">Membrane</keyword>
<organism evidence="15 16">
    <name type="scientific">Elasticomyces elasticus</name>
    <dbReference type="NCBI Taxonomy" id="574655"/>
    <lineage>
        <taxon>Eukaryota</taxon>
        <taxon>Fungi</taxon>
        <taxon>Dikarya</taxon>
        <taxon>Ascomycota</taxon>
        <taxon>Pezizomycotina</taxon>
        <taxon>Dothideomycetes</taxon>
        <taxon>Dothideomycetidae</taxon>
        <taxon>Mycosphaerellales</taxon>
        <taxon>Teratosphaeriaceae</taxon>
        <taxon>Elasticomyces</taxon>
    </lineage>
</organism>
<name>A0AAN8A3V0_9PEZI</name>
<evidence type="ECO:0000259" key="14">
    <source>
        <dbReference type="Pfam" id="PF02434"/>
    </source>
</evidence>
<evidence type="ECO:0000256" key="11">
    <source>
        <dbReference type="ARBA" id="ARBA00023136"/>
    </source>
</evidence>
<evidence type="ECO:0000256" key="5">
    <source>
        <dbReference type="ARBA" id="ARBA00022676"/>
    </source>
</evidence>
<comment type="pathway">
    <text evidence="2">Protein modification; protein glycosylation.</text>
</comment>
<sequence>MTAGSSMALSRVTGARLGLVFLVLVGLFFFRDSWLPNGTSYTSYKPSPAAPAVPIVHGTLPDLKPADILDHVEHNQTSSVVAKPAVTSLKPASTSLKPVSTSTSQKPAPTASQSCATVPGADKVLVLLKTGATELYQKLPTHVVTTFTCVPHFMIFSDLAQTFADIPVHDAIAPVSKQFREHHEDFELYRKLQKYHREGQDMSKLKGDGGWNLDKWKFLPMLYQAFEAAEKLDGIEWFMMIEADTSVSWTNLLQWLKTMDPKQAHYLGAQNVIGDTTFAHGGSGVVVSRHTADLVLRNRNATGKKAYDEKWEELTSTSCCGDEIIARAFKEVGVELTPAWPLIQGETVSTVDWTTNHWCTPAITWHHVSPIEVDSLFQFQSDWVDDHGWNEPYLFSDIFDHFIARHVSVNRTSWNNLSQDQKFVSAALAQADDKDFYGLEEYEQKSIDSAEACAAACMEKNEWECVQWMFMPGRCHLGKDMRFGKSDDREDEHWTSGWVQSRLQKFRERFEGCKKVKWHG</sequence>
<dbReference type="PANTHER" id="PTHR23033:SF40">
    <property type="entry name" value="APPLE DOMAIN-CONTAINING PROTEIN"/>
    <property type="match status" value="1"/>
</dbReference>
<keyword evidence="8" id="KW-0547">Nucleotide-binding</keyword>
<dbReference type="PANTHER" id="PTHR23033">
    <property type="entry name" value="BETA1,3-GALACTOSYLTRANSFERASE"/>
    <property type="match status" value="1"/>
</dbReference>
<dbReference type="Gene3D" id="3.50.4.10">
    <property type="entry name" value="Hepatocyte Growth Factor"/>
    <property type="match status" value="1"/>
</dbReference>
<dbReference type="Gene3D" id="3.90.550.50">
    <property type="match status" value="1"/>
</dbReference>
<evidence type="ECO:0000256" key="13">
    <source>
        <dbReference type="SAM" id="Phobius"/>
    </source>
</evidence>
<feature type="domain" description="Fringe-like glycosyltransferase" evidence="14">
    <location>
        <begin position="233"/>
        <end position="294"/>
    </location>
</feature>
<evidence type="ECO:0000256" key="12">
    <source>
        <dbReference type="SAM" id="MobiDB-lite"/>
    </source>
</evidence>
<evidence type="ECO:0000313" key="15">
    <source>
        <dbReference type="EMBL" id="KAK5704153.1"/>
    </source>
</evidence>
<evidence type="ECO:0000256" key="1">
    <source>
        <dbReference type="ARBA" id="ARBA00004606"/>
    </source>
</evidence>
<evidence type="ECO:0000256" key="2">
    <source>
        <dbReference type="ARBA" id="ARBA00004922"/>
    </source>
</evidence>
<evidence type="ECO:0000256" key="8">
    <source>
        <dbReference type="ARBA" id="ARBA00022741"/>
    </source>
</evidence>
<keyword evidence="6" id="KW-0808">Transferase</keyword>
<evidence type="ECO:0000256" key="9">
    <source>
        <dbReference type="ARBA" id="ARBA00022968"/>
    </source>
</evidence>
<comment type="caution">
    <text evidence="15">The sequence shown here is derived from an EMBL/GenBank/DDBJ whole genome shotgun (WGS) entry which is preliminary data.</text>
</comment>
<dbReference type="AlphaFoldDB" id="A0AAN8A3V0"/>
<evidence type="ECO:0000256" key="6">
    <source>
        <dbReference type="ARBA" id="ARBA00022679"/>
    </source>
</evidence>
<evidence type="ECO:0000256" key="4">
    <source>
        <dbReference type="ARBA" id="ARBA00012557"/>
    </source>
</evidence>
<proteinExistence type="inferred from homology"/>
<dbReference type="Pfam" id="PF02434">
    <property type="entry name" value="Fringe"/>
    <property type="match status" value="1"/>
</dbReference>
<reference evidence="15" key="1">
    <citation type="submission" date="2023-08" db="EMBL/GenBank/DDBJ databases">
        <title>Black Yeasts Isolated from many extreme environments.</title>
        <authorList>
            <person name="Coleine C."/>
            <person name="Stajich J.E."/>
            <person name="Selbmann L."/>
        </authorList>
    </citation>
    <scope>NUCLEOTIDE SEQUENCE</scope>
    <source>
        <strain evidence="15">CCFEE 5810</strain>
    </source>
</reference>
<feature type="transmembrane region" description="Helical" evidence="13">
    <location>
        <begin position="12"/>
        <end position="30"/>
    </location>
</feature>
<gene>
    <name evidence="15" type="ORF">LTR97_003166</name>
</gene>
<feature type="region of interest" description="Disordered" evidence="12">
    <location>
        <begin position="92"/>
        <end position="114"/>
    </location>
</feature>
<protein>
    <recommendedName>
        <fullName evidence="4">N-acetylgalactosaminide beta-1,3-galactosyltransferase</fullName>
        <ecNumber evidence="4">2.4.1.122</ecNumber>
    </recommendedName>
</protein>
<dbReference type="InterPro" id="IPR026050">
    <property type="entry name" value="C1GALT1/C1GALT1_chp1"/>
</dbReference>
<evidence type="ECO:0000256" key="10">
    <source>
        <dbReference type="ARBA" id="ARBA00022989"/>
    </source>
</evidence>
<dbReference type="InterPro" id="IPR003378">
    <property type="entry name" value="Fringe-like_glycosylTrfase"/>
</dbReference>
<keyword evidence="10 13" id="KW-1133">Transmembrane helix</keyword>
<dbReference type="GO" id="GO:0016263">
    <property type="term" value="F:glycoprotein-N-acetylgalactosamine 3-beta-galactosyltransferase activity"/>
    <property type="evidence" value="ECO:0007669"/>
    <property type="project" value="UniProtKB-EC"/>
</dbReference>
<dbReference type="Proteomes" id="UP001310594">
    <property type="component" value="Unassembled WGS sequence"/>
</dbReference>
<dbReference type="GO" id="GO:0000166">
    <property type="term" value="F:nucleotide binding"/>
    <property type="evidence" value="ECO:0007669"/>
    <property type="project" value="UniProtKB-KW"/>
</dbReference>
<comment type="subcellular location">
    <subcellularLocation>
        <location evidence="1">Membrane</location>
        <topology evidence="1">Single-pass type II membrane protein</topology>
    </subcellularLocation>
</comment>
<evidence type="ECO:0000256" key="3">
    <source>
        <dbReference type="ARBA" id="ARBA00006462"/>
    </source>
</evidence>
<dbReference type="GO" id="GO:0016020">
    <property type="term" value="C:membrane"/>
    <property type="evidence" value="ECO:0007669"/>
    <property type="project" value="UniProtKB-SubCell"/>
</dbReference>
<dbReference type="EC" id="2.4.1.122" evidence="4"/>
<comment type="similarity">
    <text evidence="3">Belongs to the glycosyltransferase 31 family. Beta3-Gal-T subfamily.</text>
</comment>
<keyword evidence="9" id="KW-0735">Signal-anchor</keyword>
<evidence type="ECO:0000313" key="16">
    <source>
        <dbReference type="Proteomes" id="UP001310594"/>
    </source>
</evidence>
<accession>A0AAN8A3V0</accession>
<keyword evidence="5" id="KW-0328">Glycosyltransferase</keyword>
<keyword evidence="7 13" id="KW-0812">Transmembrane</keyword>
<dbReference type="EMBL" id="JAVRQU010000004">
    <property type="protein sequence ID" value="KAK5704153.1"/>
    <property type="molecule type" value="Genomic_DNA"/>
</dbReference>